<name>A0ABU7U0P5_9PROT</name>
<dbReference type="RefSeq" id="WP_394818770.1">
    <property type="nucleotide sequence ID" value="NZ_JAWJZY010000001.1"/>
</dbReference>
<dbReference type="SUPFAM" id="SSF50331">
    <property type="entry name" value="MOP-like"/>
    <property type="match status" value="1"/>
</dbReference>
<dbReference type="PANTHER" id="PTHR42781:SF4">
    <property type="entry name" value="SPERMIDINE_PUTRESCINE IMPORT ATP-BINDING PROTEIN POTA"/>
    <property type="match status" value="1"/>
</dbReference>
<reference evidence="3 4" key="1">
    <citation type="submission" date="2023-10" db="EMBL/GenBank/DDBJ databases">
        <title>Sorlinia euscelidii gen. nov., sp. nov., an acetic acid bacteria isolated from the gut of Euscelidius variegatus emitter.</title>
        <authorList>
            <person name="Michoud G."/>
            <person name="Marasco R."/>
            <person name="Seferji K."/>
            <person name="Gonella E."/>
            <person name="Garuglieri E."/>
            <person name="Alma A."/>
            <person name="Mapelli F."/>
            <person name="Borin S."/>
            <person name="Daffonchio D."/>
            <person name="Crotti E."/>
        </authorList>
    </citation>
    <scope>NUCLEOTIDE SEQUENCE [LARGE SCALE GENOMIC DNA]</scope>
    <source>
        <strain evidence="3 4">EV16P</strain>
    </source>
</reference>
<dbReference type="Pfam" id="PF08402">
    <property type="entry name" value="TOBE_2"/>
    <property type="match status" value="1"/>
</dbReference>
<keyword evidence="1" id="KW-0813">Transport</keyword>
<evidence type="ECO:0000313" key="3">
    <source>
        <dbReference type="EMBL" id="MEE8657778.1"/>
    </source>
</evidence>
<dbReference type="SUPFAM" id="SSF52540">
    <property type="entry name" value="P-loop containing nucleoside triphosphate hydrolases"/>
    <property type="match status" value="1"/>
</dbReference>
<feature type="domain" description="ABC transporter" evidence="2">
    <location>
        <begin position="4"/>
        <end position="238"/>
    </location>
</feature>
<evidence type="ECO:0000259" key="2">
    <source>
        <dbReference type="PROSITE" id="PS50893"/>
    </source>
</evidence>
<evidence type="ECO:0000256" key="1">
    <source>
        <dbReference type="ARBA" id="ARBA00022448"/>
    </source>
</evidence>
<dbReference type="InterPro" id="IPR013611">
    <property type="entry name" value="Transp-assoc_OB_typ2"/>
</dbReference>
<sequence length="371" mass="40942">MHDPKQQDAASLALHDICLTASSGPFSLEVKPYEHLTVLSDDAAIMDRLTDIIMGQIAVPAGRILISEIECTHFPPDQRAVGALDRRDGLLNHLSIYDNIALPLRARREKPAAIRERIGRIGALLGFDPHTHLRPDASDDEMQFRARFGRLLAYAPDVLILNRPFEGLSDEARARCAKSVMMLQRALNLTILHLTRLRDEAFFGSGRIAVLRGGTLQQCADAPTLMDRPASPHVARIFGHANLMTGYVVRNIDDVAEIRLPCGTMVSAQSSDEVEQDHLCTLCVGPEKIALSLTGAQLDEEDQAPLEAVIQDIRHNGDHIHLRCKLSDGTEVDIRRMPMQYSASIQPGQKVYLAWIAGNARAFPYDEPGEG</sequence>
<dbReference type="InterPro" id="IPR050093">
    <property type="entry name" value="ABC_SmlMolc_Importer"/>
</dbReference>
<gene>
    <name evidence="3" type="ORF">DOFOFD_01955</name>
</gene>
<dbReference type="InterPro" id="IPR003439">
    <property type="entry name" value="ABC_transporter-like_ATP-bd"/>
</dbReference>
<dbReference type="InterPro" id="IPR008995">
    <property type="entry name" value="Mo/tungstate-bd_C_term_dom"/>
</dbReference>
<dbReference type="Gene3D" id="3.40.50.300">
    <property type="entry name" value="P-loop containing nucleotide triphosphate hydrolases"/>
    <property type="match status" value="1"/>
</dbReference>
<organism evidence="3 4">
    <name type="scientific">Sorlinia euscelidii</name>
    <dbReference type="NCBI Taxonomy" id="3081148"/>
    <lineage>
        <taxon>Bacteria</taxon>
        <taxon>Pseudomonadati</taxon>
        <taxon>Pseudomonadota</taxon>
        <taxon>Alphaproteobacteria</taxon>
        <taxon>Acetobacterales</taxon>
        <taxon>Acetobacteraceae</taxon>
        <taxon>Sorlinia</taxon>
    </lineage>
</organism>
<keyword evidence="4" id="KW-1185">Reference proteome</keyword>
<evidence type="ECO:0000313" key="4">
    <source>
        <dbReference type="Proteomes" id="UP001312908"/>
    </source>
</evidence>
<dbReference type="PROSITE" id="PS50893">
    <property type="entry name" value="ABC_TRANSPORTER_2"/>
    <property type="match status" value="1"/>
</dbReference>
<comment type="caution">
    <text evidence="3">The sequence shown here is derived from an EMBL/GenBank/DDBJ whole genome shotgun (WGS) entry which is preliminary data.</text>
</comment>
<protein>
    <recommendedName>
        <fullName evidence="2">ABC transporter domain-containing protein</fullName>
    </recommendedName>
</protein>
<dbReference type="Proteomes" id="UP001312908">
    <property type="component" value="Unassembled WGS sequence"/>
</dbReference>
<dbReference type="InterPro" id="IPR027417">
    <property type="entry name" value="P-loop_NTPase"/>
</dbReference>
<dbReference type="EMBL" id="JAWJZY010000001">
    <property type="protein sequence ID" value="MEE8657778.1"/>
    <property type="molecule type" value="Genomic_DNA"/>
</dbReference>
<dbReference type="PANTHER" id="PTHR42781">
    <property type="entry name" value="SPERMIDINE/PUTRESCINE IMPORT ATP-BINDING PROTEIN POTA"/>
    <property type="match status" value="1"/>
</dbReference>
<proteinExistence type="predicted"/>
<accession>A0ABU7U0P5</accession>